<dbReference type="GO" id="GO:0016301">
    <property type="term" value="F:kinase activity"/>
    <property type="evidence" value="ECO:0007669"/>
    <property type="project" value="UniProtKB-KW"/>
</dbReference>
<dbReference type="Gene3D" id="3.90.228.20">
    <property type="match status" value="1"/>
</dbReference>
<dbReference type="GO" id="GO:0005524">
    <property type="term" value="F:ATP binding"/>
    <property type="evidence" value="ECO:0007669"/>
    <property type="project" value="UniProtKB-UniRule"/>
</dbReference>
<feature type="binding site" evidence="10">
    <location>
        <position position="195"/>
    </location>
    <ligand>
        <name>substrate</name>
    </ligand>
</feature>
<feature type="binding site" evidence="10">
    <location>
        <position position="286"/>
    </location>
    <ligand>
        <name>ATP</name>
        <dbReference type="ChEBI" id="CHEBI:30616"/>
    </ligand>
</feature>
<dbReference type="Pfam" id="PF01293">
    <property type="entry name" value="PEPCK_ATP"/>
    <property type="match status" value="1"/>
</dbReference>
<dbReference type="UniPathway" id="UPA00138"/>
<evidence type="ECO:0000256" key="6">
    <source>
        <dbReference type="ARBA" id="ARBA00022793"/>
    </source>
</evidence>
<gene>
    <name evidence="10 11" type="primary">pckA</name>
    <name evidence="11" type="ORF">GLV81_02300</name>
</gene>
<dbReference type="PANTHER" id="PTHR30031:SF0">
    <property type="entry name" value="PHOSPHOENOLPYRUVATE CARBOXYKINASE (ATP)"/>
    <property type="match status" value="1"/>
</dbReference>
<dbReference type="NCBIfam" id="NF006821">
    <property type="entry name" value="PRK09344.1-3"/>
    <property type="match status" value="1"/>
</dbReference>
<keyword evidence="6 10" id="KW-0210">Decarboxylase</keyword>
<keyword evidence="4 10" id="KW-0312">Gluconeogenesis</keyword>
<dbReference type="RefSeq" id="WP_157476499.1">
    <property type="nucleotide sequence ID" value="NZ_CP046566.1"/>
</dbReference>
<feature type="binding site" evidence="10">
    <location>
        <position position="448"/>
    </location>
    <ligand>
        <name>ATP</name>
        <dbReference type="ChEBI" id="CHEBI:30616"/>
    </ligand>
</feature>
<dbReference type="NCBIfam" id="NF006820">
    <property type="entry name" value="PRK09344.1-2"/>
    <property type="match status" value="1"/>
</dbReference>
<reference evidence="11 12" key="1">
    <citation type="submission" date="2019-11" db="EMBL/GenBank/DDBJ databases">
        <authorList>
            <person name="Im W.T."/>
        </authorList>
    </citation>
    <scope>NUCLEOTIDE SEQUENCE [LARGE SCALE GENOMIC DNA]</scope>
    <source>
        <strain evidence="11 12">SB-02</strain>
    </source>
</reference>
<feature type="binding site" evidence="10">
    <location>
        <position position="201"/>
    </location>
    <ligand>
        <name>Mn(2+)</name>
        <dbReference type="ChEBI" id="CHEBI:29035"/>
    </ligand>
</feature>
<dbReference type="HAMAP" id="MF_00453">
    <property type="entry name" value="PEPCK_ATP"/>
    <property type="match status" value="1"/>
</dbReference>
<keyword evidence="12" id="KW-1185">Reference proteome</keyword>
<evidence type="ECO:0000256" key="8">
    <source>
        <dbReference type="ARBA" id="ARBA00023239"/>
    </source>
</evidence>
<dbReference type="PANTHER" id="PTHR30031">
    <property type="entry name" value="PHOSPHOENOLPYRUVATE CARBOXYKINASE ATP"/>
    <property type="match status" value="1"/>
</dbReference>
<feature type="binding site" evidence="10">
    <location>
        <begin position="237"/>
        <end position="245"/>
    </location>
    <ligand>
        <name>ATP</name>
        <dbReference type="ChEBI" id="CHEBI:30616"/>
    </ligand>
</feature>
<comment type="cofactor">
    <cofactor evidence="10">
        <name>Mn(2+)</name>
        <dbReference type="ChEBI" id="CHEBI:29035"/>
    </cofactor>
    <text evidence="10">Binds 1 Mn(2+) ion per subunit.</text>
</comment>
<evidence type="ECO:0000256" key="10">
    <source>
        <dbReference type="HAMAP-Rule" id="MF_00453"/>
    </source>
</evidence>
<keyword evidence="8 10" id="KW-0456">Lyase</keyword>
<dbReference type="NCBIfam" id="TIGR00224">
    <property type="entry name" value="pckA"/>
    <property type="match status" value="1"/>
</dbReference>
<comment type="subcellular location">
    <subcellularLocation>
        <location evidence="10">Cytoplasm</location>
    </subcellularLocation>
</comment>
<comment type="pathway">
    <text evidence="1 10">Carbohydrate biosynthesis; gluconeogenesis.</text>
</comment>
<keyword evidence="7 10" id="KW-0067">ATP-binding</keyword>
<evidence type="ECO:0000256" key="2">
    <source>
        <dbReference type="ARBA" id="ARBA00006052"/>
    </source>
</evidence>
<evidence type="ECO:0000313" key="12">
    <source>
        <dbReference type="Proteomes" id="UP000426027"/>
    </source>
</evidence>
<keyword evidence="11" id="KW-0670">Pyruvate</keyword>
<feature type="binding site" evidence="10">
    <location>
        <position position="323"/>
    </location>
    <ligand>
        <name>ATP</name>
        <dbReference type="ChEBI" id="CHEBI:30616"/>
    </ligand>
</feature>
<dbReference type="CDD" id="cd00484">
    <property type="entry name" value="PEPCK_ATP"/>
    <property type="match status" value="1"/>
</dbReference>
<keyword evidence="11" id="KW-0808">Transferase</keyword>
<feature type="binding site" evidence="10">
    <location>
        <begin position="442"/>
        <end position="443"/>
    </location>
    <ligand>
        <name>ATP</name>
        <dbReference type="ChEBI" id="CHEBI:30616"/>
    </ligand>
</feature>
<evidence type="ECO:0000256" key="9">
    <source>
        <dbReference type="ARBA" id="ARBA00047371"/>
    </source>
</evidence>
<evidence type="ECO:0000256" key="1">
    <source>
        <dbReference type="ARBA" id="ARBA00004742"/>
    </source>
</evidence>
<comment type="function">
    <text evidence="10">Involved in the gluconeogenesis. Catalyzes the conversion of oxaloacetate (OAA) to phosphoenolpyruvate (PEP) through direct phosphoryl transfer between the nucleoside triphosphate and OAA.</text>
</comment>
<sequence>MEQTIARNIISLKHLGIRTGQIHYQLSPETLTEQTLLQGQGEISATGALCIRTGKFTGRSPQDKFIVKDALTANTVHWNNFNMPIDEQYFLQLRQKMAGYMSEQPALWVRDGYVCADDRFRLNIRVINEHAWSNLFAYNMFMRPTQEELKTFEPDWIIMQAPGFEAEPKLDGTRSPHFAIISFTHKMILIGGTGYTGEMKKGIFTILNYILPQQQQVLSMHCSANVGRLGDTAVFFGLSGTGKTTLSADPNRQLIGDDEHGWTKDGVFNFEGGCYAKCIDLTAEKEPEIFAAIKPGALLENIVFVPGTNEVDFSAKDITENTRVSYPLHFISNAKSPAVAGIPRNIFFLTCDANGVLPPISRLTREQAMYHFISGYTARVAGTEAGVTEPKSTFSACFGAPFLPLHPGKYAQMLGEKLQQHDVNVWLINTGWIGGAYGTGSRIKLSYTRAMITAALNGELDDLKYELLPYFRLQVPMHCPGVPSEVLNPRKNWPDAAAYDQRAAALAHDFVQNFEKYASGVTAEILAAAPVLHNDQN</sequence>
<dbReference type="Gene3D" id="3.40.449.10">
    <property type="entry name" value="Phosphoenolpyruvate Carboxykinase, domain 1"/>
    <property type="match status" value="1"/>
</dbReference>
<keyword evidence="10" id="KW-0963">Cytoplasm</keyword>
<feature type="binding site" evidence="10">
    <location>
        <position position="221"/>
    </location>
    <ligand>
        <name>ATP</name>
        <dbReference type="ChEBI" id="CHEBI:30616"/>
    </ligand>
</feature>
<dbReference type="GO" id="GO:0005829">
    <property type="term" value="C:cytosol"/>
    <property type="evidence" value="ECO:0007669"/>
    <property type="project" value="TreeGrafter"/>
</dbReference>
<keyword evidence="11" id="KW-0418">Kinase</keyword>
<evidence type="ECO:0000313" key="11">
    <source>
        <dbReference type="EMBL" id="QGW27091.1"/>
    </source>
</evidence>
<accession>A0A6I6GWT2</accession>
<evidence type="ECO:0000256" key="7">
    <source>
        <dbReference type="ARBA" id="ARBA00022840"/>
    </source>
</evidence>
<dbReference type="EC" id="4.1.1.49" evidence="3 10"/>
<organism evidence="11 12">
    <name type="scientific">Phnomibacter ginsenosidimutans</name>
    <dbReference type="NCBI Taxonomy" id="2676868"/>
    <lineage>
        <taxon>Bacteria</taxon>
        <taxon>Pseudomonadati</taxon>
        <taxon>Bacteroidota</taxon>
        <taxon>Chitinophagia</taxon>
        <taxon>Chitinophagales</taxon>
        <taxon>Chitinophagaceae</taxon>
        <taxon>Phnomibacter</taxon>
    </lineage>
</organism>
<keyword evidence="5 10" id="KW-0547">Nucleotide-binding</keyword>
<keyword evidence="10" id="KW-0464">Manganese</keyword>
<dbReference type="SUPFAM" id="SSF53795">
    <property type="entry name" value="PEP carboxykinase-like"/>
    <property type="match status" value="1"/>
</dbReference>
<keyword evidence="10" id="KW-0479">Metal-binding</keyword>
<dbReference type="InterPro" id="IPR001272">
    <property type="entry name" value="PEP_carboxykinase_ATP"/>
</dbReference>
<dbReference type="InterPro" id="IPR013035">
    <property type="entry name" value="PEP_carboxykinase_C"/>
</dbReference>
<feature type="binding site" evidence="10">
    <location>
        <position position="221"/>
    </location>
    <ligand>
        <name>Mn(2+)</name>
        <dbReference type="ChEBI" id="CHEBI:29035"/>
    </ligand>
</feature>
<feature type="binding site" evidence="10">
    <location>
        <position position="323"/>
    </location>
    <ligand>
        <name>substrate</name>
    </ligand>
</feature>
<dbReference type="InterPro" id="IPR008210">
    <property type="entry name" value="PEP_carboxykinase_N"/>
</dbReference>
<dbReference type="EMBL" id="CP046566">
    <property type="protein sequence ID" value="QGW27091.1"/>
    <property type="molecule type" value="Genomic_DNA"/>
</dbReference>
<dbReference type="GO" id="GO:0004612">
    <property type="term" value="F:phosphoenolpyruvate carboxykinase (ATP) activity"/>
    <property type="evidence" value="ECO:0007669"/>
    <property type="project" value="UniProtKB-UniRule"/>
</dbReference>
<dbReference type="GO" id="GO:0046872">
    <property type="term" value="F:metal ion binding"/>
    <property type="evidence" value="ECO:0007669"/>
    <property type="project" value="UniProtKB-KW"/>
</dbReference>
<name>A0A6I6GWT2_9BACT</name>
<evidence type="ECO:0000256" key="4">
    <source>
        <dbReference type="ARBA" id="ARBA00022432"/>
    </source>
</evidence>
<dbReference type="InterPro" id="IPR015994">
    <property type="entry name" value="PEPCK_ATP_CS"/>
</dbReference>
<dbReference type="SUPFAM" id="SSF68923">
    <property type="entry name" value="PEP carboxykinase N-terminal domain"/>
    <property type="match status" value="1"/>
</dbReference>
<dbReference type="AlphaFoldDB" id="A0A6I6GWT2"/>
<protein>
    <recommendedName>
        <fullName evidence="3 10">Phosphoenolpyruvate carboxykinase (ATP)</fullName>
        <shortName evidence="10">PCK</shortName>
        <shortName evidence="10">PEP carboxykinase</shortName>
        <shortName evidence="10">PEPCK</shortName>
        <ecNumber evidence="3 10">4.1.1.49</ecNumber>
    </recommendedName>
</protein>
<feature type="binding site" evidence="10">
    <location>
        <position position="258"/>
    </location>
    <ligand>
        <name>Mn(2+)</name>
        <dbReference type="ChEBI" id="CHEBI:29035"/>
    </ligand>
</feature>
<evidence type="ECO:0000256" key="5">
    <source>
        <dbReference type="ARBA" id="ARBA00022741"/>
    </source>
</evidence>
<comment type="similarity">
    <text evidence="2 10">Belongs to the phosphoenolpyruvate carboxykinase (ATP) family.</text>
</comment>
<dbReference type="KEGG" id="fls:GLV81_02300"/>
<proteinExistence type="inferred from homology"/>
<feature type="binding site" evidence="10">
    <location>
        <position position="59"/>
    </location>
    <ligand>
        <name>substrate</name>
    </ligand>
</feature>
<dbReference type="PROSITE" id="PS00532">
    <property type="entry name" value="PEPCK_ATP"/>
    <property type="match status" value="1"/>
</dbReference>
<dbReference type="PIRSF" id="PIRSF006294">
    <property type="entry name" value="PEP_crbxkin"/>
    <property type="match status" value="1"/>
</dbReference>
<evidence type="ECO:0000256" key="3">
    <source>
        <dbReference type="ARBA" id="ARBA00012363"/>
    </source>
</evidence>
<dbReference type="GO" id="GO:0006094">
    <property type="term" value="P:gluconeogenesis"/>
    <property type="evidence" value="ECO:0007669"/>
    <property type="project" value="UniProtKB-UniRule"/>
</dbReference>
<feature type="binding site" evidence="10">
    <location>
        <position position="201"/>
    </location>
    <ligand>
        <name>ATP</name>
        <dbReference type="ChEBI" id="CHEBI:30616"/>
    </ligand>
</feature>
<dbReference type="Gene3D" id="2.170.8.10">
    <property type="entry name" value="Phosphoenolpyruvate Carboxykinase, domain 2"/>
    <property type="match status" value="1"/>
</dbReference>
<comment type="catalytic activity">
    <reaction evidence="9 10">
        <text>oxaloacetate + ATP = phosphoenolpyruvate + ADP + CO2</text>
        <dbReference type="Rhea" id="RHEA:18617"/>
        <dbReference type="ChEBI" id="CHEBI:16452"/>
        <dbReference type="ChEBI" id="CHEBI:16526"/>
        <dbReference type="ChEBI" id="CHEBI:30616"/>
        <dbReference type="ChEBI" id="CHEBI:58702"/>
        <dbReference type="ChEBI" id="CHEBI:456216"/>
        <dbReference type="EC" id="4.1.1.49"/>
    </reaction>
</comment>
<feature type="binding site" evidence="10">
    <location>
        <position position="201"/>
    </location>
    <ligand>
        <name>substrate</name>
    </ligand>
</feature>
<dbReference type="Proteomes" id="UP000426027">
    <property type="component" value="Chromosome"/>
</dbReference>